<name>A0AAD5N139_PARTN</name>
<proteinExistence type="predicted"/>
<gene>
    <name evidence="1" type="ORF">KIN20_012494</name>
</gene>
<sequence length="67" mass="7731">MITVFMLTHARVVPIFDSPVLVLVADGRTTKYQKILSLKEKIVYCDPLDVRTTLERKNRRVKIGNDD</sequence>
<dbReference type="Proteomes" id="UP001196413">
    <property type="component" value="Unassembled WGS sequence"/>
</dbReference>
<dbReference type="EMBL" id="JAHQIW010002376">
    <property type="protein sequence ID" value="KAJ1355184.1"/>
    <property type="molecule type" value="Genomic_DNA"/>
</dbReference>
<keyword evidence="2" id="KW-1185">Reference proteome</keyword>
<reference evidence="1" key="1">
    <citation type="submission" date="2021-06" db="EMBL/GenBank/DDBJ databases">
        <title>Parelaphostrongylus tenuis whole genome reference sequence.</title>
        <authorList>
            <person name="Garwood T.J."/>
            <person name="Larsen P.A."/>
            <person name="Fountain-Jones N.M."/>
            <person name="Garbe J.R."/>
            <person name="Macchietto M.G."/>
            <person name="Kania S.A."/>
            <person name="Gerhold R.W."/>
            <person name="Richards J.E."/>
            <person name="Wolf T.M."/>
        </authorList>
    </citation>
    <scope>NUCLEOTIDE SEQUENCE</scope>
    <source>
        <strain evidence="1">MNPRO001-30</strain>
        <tissue evidence="1">Meninges</tissue>
    </source>
</reference>
<comment type="caution">
    <text evidence="1">The sequence shown here is derived from an EMBL/GenBank/DDBJ whole genome shotgun (WGS) entry which is preliminary data.</text>
</comment>
<evidence type="ECO:0000313" key="1">
    <source>
        <dbReference type="EMBL" id="KAJ1355184.1"/>
    </source>
</evidence>
<protein>
    <submittedName>
        <fullName evidence="1">Uncharacterized protein</fullName>
    </submittedName>
</protein>
<evidence type="ECO:0000313" key="2">
    <source>
        <dbReference type="Proteomes" id="UP001196413"/>
    </source>
</evidence>
<dbReference type="AlphaFoldDB" id="A0AAD5N139"/>
<organism evidence="1 2">
    <name type="scientific">Parelaphostrongylus tenuis</name>
    <name type="common">Meningeal worm</name>
    <dbReference type="NCBI Taxonomy" id="148309"/>
    <lineage>
        <taxon>Eukaryota</taxon>
        <taxon>Metazoa</taxon>
        <taxon>Ecdysozoa</taxon>
        <taxon>Nematoda</taxon>
        <taxon>Chromadorea</taxon>
        <taxon>Rhabditida</taxon>
        <taxon>Rhabditina</taxon>
        <taxon>Rhabditomorpha</taxon>
        <taxon>Strongyloidea</taxon>
        <taxon>Metastrongylidae</taxon>
        <taxon>Parelaphostrongylus</taxon>
    </lineage>
</organism>
<accession>A0AAD5N139</accession>